<gene>
    <name evidence="1" type="ORF">NCTC12120_05393</name>
</gene>
<dbReference type="AlphaFoldDB" id="A0A2X3J880"/>
<reference evidence="1 2" key="1">
    <citation type="submission" date="2018-06" db="EMBL/GenBank/DDBJ databases">
        <authorList>
            <consortium name="Pathogen Informatics"/>
            <person name="Doyle S."/>
        </authorList>
    </citation>
    <scope>NUCLEOTIDE SEQUENCE [LARGE SCALE GENOMIC DNA]</scope>
    <source>
        <strain evidence="1 2">NCTC12120</strain>
    </source>
</reference>
<protein>
    <submittedName>
        <fullName evidence="1">Uncharacterized protein</fullName>
    </submittedName>
</protein>
<evidence type="ECO:0000313" key="1">
    <source>
        <dbReference type="EMBL" id="SQC92201.1"/>
    </source>
</evidence>
<proteinExistence type="predicted"/>
<sequence>MYLCPYWPCTVKKFRCLMWLTRRVPGRKIHLRNDESQSGRFILLQLR</sequence>
<name>A0A2X3J880_9ENTR</name>
<evidence type="ECO:0000313" key="2">
    <source>
        <dbReference type="Proteomes" id="UP000251197"/>
    </source>
</evidence>
<organism evidence="1 2">
    <name type="scientific">Cedecea neteri</name>
    <dbReference type="NCBI Taxonomy" id="158822"/>
    <lineage>
        <taxon>Bacteria</taxon>
        <taxon>Pseudomonadati</taxon>
        <taxon>Pseudomonadota</taxon>
        <taxon>Gammaproteobacteria</taxon>
        <taxon>Enterobacterales</taxon>
        <taxon>Enterobacteriaceae</taxon>
        <taxon>Cedecea</taxon>
    </lineage>
</organism>
<accession>A0A2X3J880</accession>
<dbReference type="EMBL" id="UAVU01000009">
    <property type="protein sequence ID" value="SQC92201.1"/>
    <property type="molecule type" value="Genomic_DNA"/>
</dbReference>
<dbReference type="Proteomes" id="UP000251197">
    <property type="component" value="Unassembled WGS sequence"/>
</dbReference>